<evidence type="ECO:0000313" key="1">
    <source>
        <dbReference type="EMBL" id="KAK7268951.1"/>
    </source>
</evidence>
<dbReference type="AlphaFoldDB" id="A0AAN9F736"/>
<evidence type="ECO:0000313" key="2">
    <source>
        <dbReference type="Proteomes" id="UP001372338"/>
    </source>
</evidence>
<keyword evidence="2" id="KW-1185">Reference proteome</keyword>
<name>A0AAN9F736_CROPI</name>
<comment type="caution">
    <text evidence="1">The sequence shown here is derived from an EMBL/GenBank/DDBJ whole genome shotgun (WGS) entry which is preliminary data.</text>
</comment>
<organism evidence="1 2">
    <name type="scientific">Crotalaria pallida</name>
    <name type="common">Smooth rattlebox</name>
    <name type="synonym">Crotalaria striata</name>
    <dbReference type="NCBI Taxonomy" id="3830"/>
    <lineage>
        <taxon>Eukaryota</taxon>
        <taxon>Viridiplantae</taxon>
        <taxon>Streptophyta</taxon>
        <taxon>Embryophyta</taxon>
        <taxon>Tracheophyta</taxon>
        <taxon>Spermatophyta</taxon>
        <taxon>Magnoliopsida</taxon>
        <taxon>eudicotyledons</taxon>
        <taxon>Gunneridae</taxon>
        <taxon>Pentapetalae</taxon>
        <taxon>rosids</taxon>
        <taxon>fabids</taxon>
        <taxon>Fabales</taxon>
        <taxon>Fabaceae</taxon>
        <taxon>Papilionoideae</taxon>
        <taxon>50 kb inversion clade</taxon>
        <taxon>genistoids sensu lato</taxon>
        <taxon>core genistoids</taxon>
        <taxon>Crotalarieae</taxon>
        <taxon>Crotalaria</taxon>
    </lineage>
</organism>
<gene>
    <name evidence="1" type="ORF">RIF29_21662</name>
</gene>
<sequence>MLEMRREPKRRDDGAWWRWGYHWEEGRKNKLDDDDRDCHLKKANSKRIGENQREEMMELGGDGVTTVEEGRNKKLDDDGDCHLKKAKSKRMGNGF</sequence>
<protein>
    <submittedName>
        <fullName evidence="1">Uncharacterized protein</fullName>
    </submittedName>
</protein>
<accession>A0AAN9F736</accession>
<proteinExistence type="predicted"/>
<reference evidence="1 2" key="1">
    <citation type="submission" date="2024-01" db="EMBL/GenBank/DDBJ databases">
        <title>The genomes of 5 underutilized Papilionoideae crops provide insights into root nodulation and disease resistanc.</title>
        <authorList>
            <person name="Yuan L."/>
        </authorList>
    </citation>
    <scope>NUCLEOTIDE SEQUENCE [LARGE SCALE GENOMIC DNA]</scope>
    <source>
        <strain evidence="1">ZHUSHIDOU_FW_LH</strain>
        <tissue evidence="1">Leaf</tissue>
    </source>
</reference>
<dbReference type="Proteomes" id="UP001372338">
    <property type="component" value="Unassembled WGS sequence"/>
</dbReference>
<dbReference type="EMBL" id="JAYWIO010000004">
    <property type="protein sequence ID" value="KAK7268951.1"/>
    <property type="molecule type" value="Genomic_DNA"/>
</dbReference>